<dbReference type="Pfam" id="PF13489">
    <property type="entry name" value="Methyltransf_23"/>
    <property type="match status" value="1"/>
</dbReference>
<dbReference type="InterPro" id="IPR029063">
    <property type="entry name" value="SAM-dependent_MTases_sf"/>
</dbReference>
<evidence type="ECO:0000313" key="2">
    <source>
        <dbReference type="Proteomes" id="UP000034329"/>
    </source>
</evidence>
<dbReference type="AlphaFoldDB" id="A0A0G1MQT1"/>
<accession>A0A0G1MQT1</accession>
<protein>
    <submittedName>
        <fullName evidence="1">Methyltransferase type 11</fullName>
    </submittedName>
</protein>
<gene>
    <name evidence="1" type="ORF">UX13_C0009G0011</name>
</gene>
<dbReference type="Proteomes" id="UP000034329">
    <property type="component" value="Unassembled WGS sequence"/>
</dbReference>
<comment type="caution">
    <text evidence="1">The sequence shown here is derived from an EMBL/GenBank/DDBJ whole genome shotgun (WGS) entry which is preliminary data.</text>
</comment>
<dbReference type="GO" id="GO:0032259">
    <property type="term" value="P:methylation"/>
    <property type="evidence" value="ECO:0007669"/>
    <property type="project" value="UniProtKB-KW"/>
</dbReference>
<organism evidence="1 2">
    <name type="scientific">Candidatus Woesebacteria bacterium GW2011_GWB1_45_5</name>
    <dbReference type="NCBI Taxonomy" id="1618581"/>
    <lineage>
        <taxon>Bacteria</taxon>
        <taxon>Candidatus Woeseibacteriota</taxon>
    </lineage>
</organism>
<dbReference type="EMBL" id="LCLA01000009">
    <property type="protein sequence ID" value="KKU10549.1"/>
    <property type="molecule type" value="Genomic_DNA"/>
</dbReference>
<dbReference type="PANTHER" id="PTHR43861">
    <property type="entry name" value="TRANS-ACONITATE 2-METHYLTRANSFERASE-RELATED"/>
    <property type="match status" value="1"/>
</dbReference>
<dbReference type="Gene3D" id="3.40.50.150">
    <property type="entry name" value="Vaccinia Virus protein VP39"/>
    <property type="match status" value="1"/>
</dbReference>
<evidence type="ECO:0000313" key="1">
    <source>
        <dbReference type="EMBL" id="KKU10549.1"/>
    </source>
</evidence>
<name>A0A0G1MQT1_9BACT</name>
<dbReference type="CDD" id="cd02440">
    <property type="entry name" value="AdoMet_MTases"/>
    <property type="match status" value="1"/>
</dbReference>
<keyword evidence="1" id="KW-0489">Methyltransferase</keyword>
<reference evidence="1 2" key="1">
    <citation type="journal article" date="2015" name="Nature">
        <title>rRNA introns, odd ribosomes, and small enigmatic genomes across a large radiation of phyla.</title>
        <authorList>
            <person name="Brown C.T."/>
            <person name="Hug L.A."/>
            <person name="Thomas B.C."/>
            <person name="Sharon I."/>
            <person name="Castelle C.J."/>
            <person name="Singh A."/>
            <person name="Wilkins M.J."/>
            <person name="Williams K.H."/>
            <person name="Banfield J.F."/>
        </authorList>
    </citation>
    <scope>NUCLEOTIDE SEQUENCE [LARGE SCALE GENOMIC DNA]</scope>
</reference>
<proteinExistence type="predicted"/>
<keyword evidence="1" id="KW-0808">Transferase</keyword>
<dbReference type="SUPFAM" id="SSF53335">
    <property type="entry name" value="S-adenosyl-L-methionine-dependent methyltransferases"/>
    <property type="match status" value="1"/>
</dbReference>
<dbReference type="GO" id="GO:0008168">
    <property type="term" value="F:methyltransferase activity"/>
    <property type="evidence" value="ECO:0007669"/>
    <property type="project" value="UniProtKB-KW"/>
</dbReference>
<sequence length="225" mass="25629">MNYHRDRDYLKNESMFRNIFRKRLNLLKSHLSGIRQGRVLDIGCSNGVFLDLFKGWETWGVEPSGSGETAKKKGHKIIKNYFEKADLPKNYFDLVIMNHTLEHLDNLVEVLRKARSLLKKGGIILIDVPNAGGIGAKLLGKNWPYLLPEEHKHQFTKESLLEVLKDSGFKILDFSSRSGIFEYANPLLELPRKRFLLDLAAIPYSAIATLLNMGDSMSIIGKKTQ</sequence>